<protein>
    <recommendedName>
        <fullName evidence="1">Reverse transcriptase zinc-binding domain-containing protein</fullName>
    </recommendedName>
</protein>
<name>A0AAV5MU52_9ROSI</name>
<evidence type="ECO:0000313" key="2">
    <source>
        <dbReference type="EMBL" id="GKV51912.1"/>
    </source>
</evidence>
<accession>A0AAV5MU52</accession>
<proteinExistence type="predicted"/>
<dbReference type="EMBL" id="BPVZ01000563">
    <property type="protein sequence ID" value="GKV51912.1"/>
    <property type="molecule type" value="Genomic_DNA"/>
</dbReference>
<dbReference type="Proteomes" id="UP001054252">
    <property type="component" value="Unassembled WGS sequence"/>
</dbReference>
<feature type="domain" description="Reverse transcriptase zinc-binding" evidence="1">
    <location>
        <begin position="13"/>
        <end position="82"/>
    </location>
</feature>
<reference evidence="2 3" key="1">
    <citation type="journal article" date="2021" name="Commun. Biol.">
        <title>The genome of Shorea leprosula (Dipterocarpaceae) highlights the ecological relevance of drought in aseasonal tropical rainforests.</title>
        <authorList>
            <person name="Ng K.K.S."/>
            <person name="Kobayashi M.J."/>
            <person name="Fawcett J.A."/>
            <person name="Hatakeyama M."/>
            <person name="Paape T."/>
            <person name="Ng C.H."/>
            <person name="Ang C.C."/>
            <person name="Tnah L.H."/>
            <person name="Lee C.T."/>
            <person name="Nishiyama T."/>
            <person name="Sese J."/>
            <person name="O'Brien M.J."/>
            <person name="Copetti D."/>
            <person name="Mohd Noor M.I."/>
            <person name="Ong R.C."/>
            <person name="Putra M."/>
            <person name="Sireger I.Z."/>
            <person name="Indrioko S."/>
            <person name="Kosugi Y."/>
            <person name="Izuno A."/>
            <person name="Isagi Y."/>
            <person name="Lee S.L."/>
            <person name="Shimizu K.K."/>
        </authorList>
    </citation>
    <scope>NUCLEOTIDE SEQUENCE [LARGE SCALE GENOMIC DNA]</scope>
    <source>
        <strain evidence="2">214</strain>
    </source>
</reference>
<keyword evidence="3" id="KW-1185">Reference proteome</keyword>
<dbReference type="AlphaFoldDB" id="A0AAV5MU52"/>
<comment type="caution">
    <text evidence="2">The sequence shown here is derived from an EMBL/GenBank/DDBJ whole genome shotgun (WGS) entry which is preliminary data.</text>
</comment>
<dbReference type="Pfam" id="PF13966">
    <property type="entry name" value="zf-RVT"/>
    <property type="match status" value="1"/>
</dbReference>
<organism evidence="2 3">
    <name type="scientific">Rubroshorea leprosula</name>
    <dbReference type="NCBI Taxonomy" id="152421"/>
    <lineage>
        <taxon>Eukaryota</taxon>
        <taxon>Viridiplantae</taxon>
        <taxon>Streptophyta</taxon>
        <taxon>Embryophyta</taxon>
        <taxon>Tracheophyta</taxon>
        <taxon>Spermatophyta</taxon>
        <taxon>Magnoliopsida</taxon>
        <taxon>eudicotyledons</taxon>
        <taxon>Gunneridae</taxon>
        <taxon>Pentapetalae</taxon>
        <taxon>rosids</taxon>
        <taxon>malvids</taxon>
        <taxon>Malvales</taxon>
        <taxon>Dipterocarpaceae</taxon>
        <taxon>Rubroshorea</taxon>
    </lineage>
</organism>
<evidence type="ECO:0000313" key="3">
    <source>
        <dbReference type="Proteomes" id="UP001054252"/>
    </source>
</evidence>
<gene>
    <name evidence="2" type="ORF">SLEP1_g58529</name>
</gene>
<sequence>MLSNCSRILDKQICVKLWNNLLPSQVNCFGWRLLLNGLPTKDALLGRGIQLENNAMLCSLCSEEFECVDHIFVKCAKIQKLWKRCYGWWGLNFIAPVLPISYVKVIVQVFISISNQRYGPLYFLWLPGQYGP</sequence>
<evidence type="ECO:0000259" key="1">
    <source>
        <dbReference type="Pfam" id="PF13966"/>
    </source>
</evidence>
<dbReference type="InterPro" id="IPR026960">
    <property type="entry name" value="RVT-Znf"/>
</dbReference>